<dbReference type="Proteomes" id="UP000051587">
    <property type="component" value="Unassembled WGS sequence"/>
</dbReference>
<protein>
    <recommendedName>
        <fullName evidence="4">Flp pilus assembly protein, pilin Flp</fullName>
    </recommendedName>
</protein>
<keyword evidence="1" id="KW-0472">Membrane</keyword>
<dbReference type="AlphaFoldDB" id="A0A0N7LUR3"/>
<dbReference type="RefSeq" id="WP_058261911.1">
    <property type="nucleotide sequence ID" value="NZ_CP051181.1"/>
</dbReference>
<dbReference type="STRING" id="53501.SAMN04488043_111105"/>
<gene>
    <name evidence="2" type="ORF">TG4357_01150</name>
</gene>
<evidence type="ECO:0000313" key="3">
    <source>
        <dbReference type="Proteomes" id="UP000051587"/>
    </source>
</evidence>
<evidence type="ECO:0000313" key="2">
    <source>
        <dbReference type="EMBL" id="CUH64218.1"/>
    </source>
</evidence>
<evidence type="ECO:0000256" key="1">
    <source>
        <dbReference type="SAM" id="Phobius"/>
    </source>
</evidence>
<keyword evidence="3" id="KW-1185">Reference proteome</keyword>
<name>A0A0N7LUR3_THAGE</name>
<proteinExistence type="predicted"/>
<dbReference type="EMBL" id="CYSA01000015">
    <property type="protein sequence ID" value="CUH64218.1"/>
    <property type="molecule type" value="Genomic_DNA"/>
</dbReference>
<keyword evidence="1" id="KW-1133">Transmembrane helix</keyword>
<keyword evidence="1" id="KW-0812">Transmembrane</keyword>
<sequence length="68" mass="7112">MLHQIKSKIHRYSMKECGAVTIEWVVLTAAIVGIAIAATIPVFSGTESVAETASSSMQTAMTEAGATN</sequence>
<evidence type="ECO:0008006" key="4">
    <source>
        <dbReference type="Google" id="ProtNLM"/>
    </source>
</evidence>
<organism evidence="2 3">
    <name type="scientific">Thalassovita gelatinovora</name>
    <name type="common">Thalassobius gelatinovorus</name>
    <dbReference type="NCBI Taxonomy" id="53501"/>
    <lineage>
        <taxon>Bacteria</taxon>
        <taxon>Pseudomonadati</taxon>
        <taxon>Pseudomonadota</taxon>
        <taxon>Alphaproteobacteria</taxon>
        <taxon>Rhodobacterales</taxon>
        <taxon>Roseobacteraceae</taxon>
        <taxon>Thalassovita</taxon>
    </lineage>
</organism>
<accession>A0A0N7LUR3</accession>
<feature type="transmembrane region" description="Helical" evidence="1">
    <location>
        <begin position="21"/>
        <end position="43"/>
    </location>
</feature>
<reference evidence="2 3" key="1">
    <citation type="submission" date="2015-09" db="EMBL/GenBank/DDBJ databases">
        <authorList>
            <consortium name="Swine Surveillance"/>
        </authorList>
    </citation>
    <scope>NUCLEOTIDE SEQUENCE [LARGE SCALE GENOMIC DNA]</scope>
    <source>
        <strain evidence="2 3">CECT 4357</strain>
    </source>
</reference>